<dbReference type="AlphaFoldDB" id="A0A267F2E4"/>
<dbReference type="InterPro" id="IPR035892">
    <property type="entry name" value="C2_domain_sf"/>
</dbReference>
<dbReference type="InterPro" id="IPR031139">
    <property type="entry name" value="RPGRIP1_fam"/>
</dbReference>
<comment type="caution">
    <text evidence="2">The sequence shown here is derived from an EMBL/GenBank/DDBJ whole genome shotgun (WGS) entry which is preliminary data.</text>
</comment>
<protein>
    <recommendedName>
        <fullName evidence="1">RPGRIP1 C-terminal domain-containing protein</fullName>
    </recommendedName>
</protein>
<evidence type="ECO:0000313" key="2">
    <source>
        <dbReference type="EMBL" id="PAA67347.1"/>
    </source>
</evidence>
<evidence type="ECO:0000259" key="1">
    <source>
        <dbReference type="Pfam" id="PF18111"/>
    </source>
</evidence>
<dbReference type="Gene3D" id="2.60.40.150">
    <property type="entry name" value="C2 domain"/>
    <property type="match status" value="2"/>
</dbReference>
<dbReference type="GO" id="GO:1905515">
    <property type="term" value="P:non-motile cilium assembly"/>
    <property type="evidence" value="ECO:0007669"/>
    <property type="project" value="TreeGrafter"/>
</dbReference>
<gene>
    <name evidence="2" type="ORF">BOX15_Mlig026271g1</name>
</gene>
<feature type="domain" description="RPGRIP1 C-terminal" evidence="1">
    <location>
        <begin position="28"/>
        <end position="158"/>
    </location>
</feature>
<name>A0A267F2E4_9PLAT</name>
<dbReference type="Proteomes" id="UP000215902">
    <property type="component" value="Unassembled WGS sequence"/>
</dbReference>
<dbReference type="Pfam" id="PF18111">
    <property type="entry name" value="RPGR1_C"/>
    <property type="match status" value="2"/>
</dbReference>
<reference evidence="2 3" key="1">
    <citation type="submission" date="2017-06" db="EMBL/GenBank/DDBJ databases">
        <title>A platform for efficient transgenesis in Macrostomum lignano, a flatworm model organism for stem cell research.</title>
        <authorList>
            <person name="Berezikov E."/>
        </authorList>
    </citation>
    <scope>NUCLEOTIDE SEQUENCE [LARGE SCALE GENOMIC DNA]</scope>
    <source>
        <strain evidence="2">DV1</strain>
        <tissue evidence="2">Whole organism</tissue>
    </source>
</reference>
<evidence type="ECO:0000313" key="3">
    <source>
        <dbReference type="Proteomes" id="UP000215902"/>
    </source>
</evidence>
<accession>A0A267F2E4</accession>
<dbReference type="PANTHER" id="PTHR14240">
    <property type="entry name" value="RETINITIS PIGMENTOSA GTPASE REGULATOR-INTERACTING PROTEIN"/>
    <property type="match status" value="1"/>
</dbReference>
<proteinExistence type="predicted"/>
<dbReference type="EMBL" id="NIVC01001491">
    <property type="protein sequence ID" value="PAA67347.1"/>
    <property type="molecule type" value="Genomic_DNA"/>
</dbReference>
<dbReference type="STRING" id="282301.A0A267F2E4"/>
<organism evidence="2 3">
    <name type="scientific">Macrostomum lignano</name>
    <dbReference type="NCBI Taxonomy" id="282301"/>
    <lineage>
        <taxon>Eukaryota</taxon>
        <taxon>Metazoa</taxon>
        <taxon>Spiralia</taxon>
        <taxon>Lophotrochozoa</taxon>
        <taxon>Platyhelminthes</taxon>
        <taxon>Rhabditophora</taxon>
        <taxon>Macrostomorpha</taxon>
        <taxon>Macrostomida</taxon>
        <taxon>Macrostomidae</taxon>
        <taxon>Macrostomum</taxon>
    </lineage>
</organism>
<feature type="domain" description="RPGRIP1 C-terminal" evidence="1">
    <location>
        <begin position="194"/>
        <end position="355"/>
    </location>
</feature>
<keyword evidence="3" id="KW-1185">Reference proteome</keyword>
<dbReference type="PANTHER" id="PTHR14240:SF1">
    <property type="entry name" value="PROTEIN FANTOM-RELATED"/>
    <property type="match status" value="1"/>
</dbReference>
<sequence length="370" mass="41696">MESSCVVKIFSVRLDQTCPDLAGLNLRSSKFYVLFDLPGYKLEATRTPAILPTRKPGASTRQDLVLKFDYESSYDYSSRGKRQALDDMLSRYHADVNFTLMCLPDESQSEVNLGRAVVRLDNRIARKEDVQKESFPVLSYYKEQVGTIKLSTSIPSLLLAVCIETNPAADDHIKDSLSRRTQSTSKADSREMCTVCISSVQLEQSSRALQNPELDNTNSFVSFDLPGFDMDETETSLSLPTPRPGRTKAKDFHLRFNFQKRFDYSYDTNYNKRIQLATLLMASPVKLPFTLVCEAEDQDSEFFLDFGTAVVKLEDRVSDGKDIQDESFPLLNGDEVVGSITISTNLPSLLREICDEIPEGKKKSITFLKS</sequence>
<dbReference type="InterPro" id="IPR041091">
    <property type="entry name" value="RPGRIP1_C"/>
</dbReference>
<dbReference type="GO" id="GO:0035869">
    <property type="term" value="C:ciliary transition zone"/>
    <property type="evidence" value="ECO:0007669"/>
    <property type="project" value="TreeGrafter"/>
</dbReference>